<feature type="region of interest" description="Disordered" evidence="1">
    <location>
        <begin position="1"/>
        <end position="20"/>
    </location>
</feature>
<evidence type="ECO:0000313" key="3">
    <source>
        <dbReference type="Proteomes" id="UP000182888"/>
    </source>
</evidence>
<dbReference type="EMBL" id="CCND01000003">
    <property type="protein sequence ID" value="CDX50309.1"/>
    <property type="molecule type" value="Genomic_DNA"/>
</dbReference>
<reference evidence="3" key="1">
    <citation type="submission" date="2014-08" db="EMBL/GenBank/DDBJ databases">
        <authorList>
            <person name="Edwards T."/>
        </authorList>
    </citation>
    <scope>NUCLEOTIDE SEQUENCE [LARGE SCALE GENOMIC DNA]</scope>
</reference>
<organism evidence="2 3">
    <name type="scientific">Mesorhizobium plurifarium</name>
    <dbReference type="NCBI Taxonomy" id="69974"/>
    <lineage>
        <taxon>Bacteria</taxon>
        <taxon>Pseudomonadati</taxon>
        <taxon>Pseudomonadota</taxon>
        <taxon>Alphaproteobacteria</taxon>
        <taxon>Hyphomicrobiales</taxon>
        <taxon>Phyllobacteriaceae</taxon>
        <taxon>Mesorhizobium</taxon>
    </lineage>
</organism>
<gene>
    <name evidence="2" type="ORF">MPL1032_110051</name>
</gene>
<sequence length="20" mass="2191">MSGPLPGDNLWPDGEAKMEF</sequence>
<dbReference type="AlphaFoldDB" id="A0A0K2VPX7"/>
<accession>A0A0K2VPX7</accession>
<protein>
    <submittedName>
        <fullName evidence="2">Uncharacterized protein</fullName>
    </submittedName>
</protein>
<name>A0A0K2VPX7_MESPL</name>
<proteinExistence type="predicted"/>
<dbReference type="Proteomes" id="UP000182888">
    <property type="component" value="Unassembled WGS sequence"/>
</dbReference>
<evidence type="ECO:0000313" key="2">
    <source>
        <dbReference type="EMBL" id="CDX50309.1"/>
    </source>
</evidence>
<evidence type="ECO:0000256" key="1">
    <source>
        <dbReference type="SAM" id="MobiDB-lite"/>
    </source>
</evidence>